<proteinExistence type="predicted"/>
<comment type="caution">
    <text evidence="1">The sequence shown here is derived from an EMBL/GenBank/DDBJ whole genome shotgun (WGS) entry which is preliminary data.</text>
</comment>
<keyword evidence="2" id="KW-1185">Reference proteome</keyword>
<dbReference type="Proteomes" id="UP000821865">
    <property type="component" value="Chromosome 10"/>
</dbReference>
<accession>A0ACB8DS14</accession>
<evidence type="ECO:0000313" key="2">
    <source>
        <dbReference type="Proteomes" id="UP000821865"/>
    </source>
</evidence>
<organism evidence="1 2">
    <name type="scientific">Dermacentor silvarum</name>
    <name type="common">Tick</name>
    <dbReference type="NCBI Taxonomy" id="543639"/>
    <lineage>
        <taxon>Eukaryota</taxon>
        <taxon>Metazoa</taxon>
        <taxon>Ecdysozoa</taxon>
        <taxon>Arthropoda</taxon>
        <taxon>Chelicerata</taxon>
        <taxon>Arachnida</taxon>
        <taxon>Acari</taxon>
        <taxon>Parasitiformes</taxon>
        <taxon>Ixodida</taxon>
        <taxon>Ixodoidea</taxon>
        <taxon>Ixodidae</taxon>
        <taxon>Rhipicephalinae</taxon>
        <taxon>Dermacentor</taxon>
    </lineage>
</organism>
<gene>
    <name evidence="1" type="ORF">HPB49_024407</name>
</gene>
<name>A0ACB8DS14_DERSI</name>
<sequence length="163" mass="18779">MCQIPRSRLKALLGAGCSERNRVAFIKTHKCAGTSVQNILMRYGYSRNLTFAIGPRDVYLGHPTRFRHDMVPDLARYGRQYHILAHHNRFSTRREYARLLGNDVFIITILREPMAMFESLAATLKLRGIHIDDFEVGVKRCRILRSLRPEISCSRLCSSCRAI</sequence>
<evidence type="ECO:0000313" key="1">
    <source>
        <dbReference type="EMBL" id="KAH7975141.1"/>
    </source>
</evidence>
<dbReference type="EMBL" id="CM023479">
    <property type="protein sequence ID" value="KAH7975141.1"/>
    <property type="molecule type" value="Genomic_DNA"/>
</dbReference>
<reference evidence="1" key="1">
    <citation type="submission" date="2020-05" db="EMBL/GenBank/DDBJ databases">
        <title>Large-scale comparative analyses of tick genomes elucidate their genetic diversity and vector capacities.</title>
        <authorList>
            <person name="Jia N."/>
            <person name="Wang J."/>
            <person name="Shi W."/>
            <person name="Du L."/>
            <person name="Sun Y."/>
            <person name="Zhan W."/>
            <person name="Jiang J."/>
            <person name="Wang Q."/>
            <person name="Zhang B."/>
            <person name="Ji P."/>
            <person name="Sakyi L.B."/>
            <person name="Cui X."/>
            <person name="Yuan T."/>
            <person name="Jiang B."/>
            <person name="Yang W."/>
            <person name="Lam T.T.-Y."/>
            <person name="Chang Q."/>
            <person name="Ding S."/>
            <person name="Wang X."/>
            <person name="Zhu J."/>
            <person name="Ruan X."/>
            <person name="Zhao L."/>
            <person name="Wei J."/>
            <person name="Que T."/>
            <person name="Du C."/>
            <person name="Cheng J."/>
            <person name="Dai P."/>
            <person name="Han X."/>
            <person name="Huang E."/>
            <person name="Gao Y."/>
            <person name="Liu J."/>
            <person name="Shao H."/>
            <person name="Ye R."/>
            <person name="Li L."/>
            <person name="Wei W."/>
            <person name="Wang X."/>
            <person name="Wang C."/>
            <person name="Yang T."/>
            <person name="Huo Q."/>
            <person name="Li W."/>
            <person name="Guo W."/>
            <person name="Chen H."/>
            <person name="Zhou L."/>
            <person name="Ni X."/>
            <person name="Tian J."/>
            <person name="Zhou Y."/>
            <person name="Sheng Y."/>
            <person name="Liu T."/>
            <person name="Pan Y."/>
            <person name="Xia L."/>
            <person name="Li J."/>
            <person name="Zhao F."/>
            <person name="Cao W."/>
        </authorList>
    </citation>
    <scope>NUCLEOTIDE SEQUENCE</scope>
    <source>
        <strain evidence="1">Dsil-2018</strain>
    </source>
</reference>
<protein>
    <submittedName>
        <fullName evidence="1">Uncharacterized protein</fullName>
    </submittedName>
</protein>